<organism evidence="2 3">
    <name type="scientific">Mameliella alba</name>
    <dbReference type="NCBI Taxonomy" id="561184"/>
    <lineage>
        <taxon>Bacteria</taxon>
        <taxon>Pseudomonadati</taxon>
        <taxon>Pseudomonadota</taxon>
        <taxon>Alphaproteobacteria</taxon>
        <taxon>Rhodobacterales</taxon>
        <taxon>Roseobacteraceae</taxon>
        <taxon>Mameliella</taxon>
    </lineage>
</organism>
<name>A0A0B3RRC4_9RHOB</name>
<keyword evidence="3" id="KW-1185">Reference proteome</keyword>
<keyword evidence="1" id="KW-1133">Transmembrane helix</keyword>
<reference evidence="2 3" key="1">
    <citation type="submission" date="2014-10" db="EMBL/GenBank/DDBJ databases">
        <title>Genome sequence of Ponticoccus sp. strain UMTAT08 isolated from clonal culture of toxic dinoflagellate Alexandrium tamiyavanichii.</title>
        <authorList>
            <person name="Gan H.Y."/>
            <person name="Muhd D.-D."/>
            <person name="Mohd Noor M.E."/>
            <person name="Yeong Y.S."/>
            <person name="Usup G."/>
        </authorList>
    </citation>
    <scope>NUCLEOTIDE SEQUENCE [LARGE SCALE GENOMIC DNA]</scope>
    <source>
        <strain evidence="2 3">UMTAT08</strain>
    </source>
</reference>
<dbReference type="AlphaFoldDB" id="A0A0B3RRC4"/>
<accession>A0A0B3RRC4</accession>
<dbReference type="OrthoDB" id="9864892at2"/>
<dbReference type="EMBL" id="JSUQ01000006">
    <property type="protein sequence ID" value="KHQ53675.1"/>
    <property type="molecule type" value="Genomic_DNA"/>
</dbReference>
<feature type="transmembrane region" description="Helical" evidence="1">
    <location>
        <begin position="167"/>
        <end position="188"/>
    </location>
</feature>
<sequence>MNLFTSQQAPAILAVILSVIGFYISTVVAEIRSQPVVTYRFSQSADGTAQLRLKNVSLAQVVADARFEIACTDGREDCLMAQPSGGYALLDRTPPVSPTNVTLEAGPREAAIRANLVPGAVVALAVRQAPTANAVPLEFYYTASKTAPEALLLFDARSLTALFVDNYFTLMLVVFLVAAAALTLVIVVPPLVALRTRKTGPEDPGQPAPPEG</sequence>
<evidence type="ECO:0000313" key="2">
    <source>
        <dbReference type="EMBL" id="KHQ53675.1"/>
    </source>
</evidence>
<dbReference type="Proteomes" id="UP000030960">
    <property type="component" value="Unassembled WGS sequence"/>
</dbReference>
<evidence type="ECO:0000256" key="1">
    <source>
        <dbReference type="SAM" id="Phobius"/>
    </source>
</evidence>
<comment type="caution">
    <text evidence="2">The sequence shown here is derived from an EMBL/GenBank/DDBJ whole genome shotgun (WGS) entry which is preliminary data.</text>
</comment>
<protein>
    <submittedName>
        <fullName evidence="2">Uncharacterized protein</fullName>
    </submittedName>
</protein>
<proteinExistence type="predicted"/>
<keyword evidence="1" id="KW-0812">Transmembrane</keyword>
<keyword evidence="1" id="KW-0472">Membrane</keyword>
<evidence type="ECO:0000313" key="3">
    <source>
        <dbReference type="Proteomes" id="UP000030960"/>
    </source>
</evidence>
<dbReference type="RefSeq" id="WP_043139657.1">
    <property type="nucleotide sequence ID" value="NZ_JSUQ01000006.1"/>
</dbReference>
<gene>
    <name evidence="2" type="ORF">OA50_01663</name>
</gene>